<dbReference type="SUPFAM" id="SSF55797">
    <property type="entry name" value="PR-1-like"/>
    <property type="match status" value="1"/>
</dbReference>
<feature type="chain" id="PRO_5029719885" description="SCP domain-containing protein" evidence="6">
    <location>
        <begin position="28"/>
        <end position="273"/>
    </location>
</feature>
<reference evidence="8" key="3">
    <citation type="submission" date="2025-09" db="UniProtKB">
        <authorList>
            <consortium name="Ensembl"/>
        </authorList>
    </citation>
    <scope>IDENTIFICATION</scope>
</reference>
<name>A0A7N4PUQ5_SARHA</name>
<evidence type="ECO:0000313" key="8">
    <source>
        <dbReference type="Ensembl" id="ENSSHAP00000042710.1"/>
    </source>
</evidence>
<organism evidence="8 9">
    <name type="scientific">Sarcophilus harrisii</name>
    <name type="common">Tasmanian devil</name>
    <name type="synonym">Sarcophilus laniarius</name>
    <dbReference type="NCBI Taxonomy" id="9305"/>
    <lineage>
        <taxon>Eukaryota</taxon>
        <taxon>Metazoa</taxon>
        <taxon>Chordata</taxon>
        <taxon>Craniata</taxon>
        <taxon>Vertebrata</taxon>
        <taxon>Euteleostomi</taxon>
        <taxon>Mammalia</taxon>
        <taxon>Metatheria</taxon>
        <taxon>Dasyuromorphia</taxon>
        <taxon>Dasyuridae</taxon>
        <taxon>Sarcophilus</taxon>
    </lineage>
</organism>
<protein>
    <recommendedName>
        <fullName evidence="7">SCP domain-containing protein</fullName>
    </recommendedName>
</protein>
<dbReference type="InterPro" id="IPR035940">
    <property type="entry name" value="CAP_sf"/>
</dbReference>
<feature type="signal peptide" evidence="6">
    <location>
        <begin position="1"/>
        <end position="27"/>
    </location>
</feature>
<dbReference type="PRINTS" id="PR00838">
    <property type="entry name" value="V5ALLERGEN"/>
</dbReference>
<accession>A0A7N4PUQ5</accession>
<evidence type="ECO:0000256" key="2">
    <source>
        <dbReference type="ARBA" id="ARBA00009923"/>
    </source>
</evidence>
<keyword evidence="5" id="KW-1133">Transmembrane helix</keyword>
<dbReference type="Gene3D" id="3.40.33.10">
    <property type="entry name" value="CAP"/>
    <property type="match status" value="1"/>
</dbReference>
<dbReference type="Proteomes" id="UP000007648">
    <property type="component" value="Unassembled WGS sequence"/>
</dbReference>
<dbReference type="Ensembl" id="ENSSHAT00000049327.1">
    <property type="protein sequence ID" value="ENSSHAP00000042710.1"/>
    <property type="gene ID" value="ENSSHAG00000031737.1"/>
</dbReference>
<evidence type="ECO:0000256" key="3">
    <source>
        <dbReference type="ARBA" id="ARBA00022729"/>
    </source>
</evidence>
<dbReference type="InterPro" id="IPR002413">
    <property type="entry name" value="V5_allergen-like"/>
</dbReference>
<dbReference type="PANTHER" id="PTHR10334">
    <property type="entry name" value="CYSTEINE-RICH SECRETORY PROTEIN-RELATED"/>
    <property type="match status" value="1"/>
</dbReference>
<evidence type="ECO:0000259" key="7">
    <source>
        <dbReference type="SMART" id="SM00198"/>
    </source>
</evidence>
<evidence type="ECO:0000313" key="9">
    <source>
        <dbReference type="Proteomes" id="UP000007648"/>
    </source>
</evidence>
<dbReference type="InterPro" id="IPR018244">
    <property type="entry name" value="Allrgn_V5/Tpx1_CS"/>
</dbReference>
<feature type="domain" description="SCP" evidence="7">
    <location>
        <begin position="40"/>
        <end position="190"/>
    </location>
</feature>
<dbReference type="PRINTS" id="PR00837">
    <property type="entry name" value="V5TPXLIKE"/>
</dbReference>
<keyword evidence="4 5" id="KW-0472">Membrane</keyword>
<sequence length="273" mass="30723">MDTGGWKIMDSCLKIMIFSLLSICNWAYKMDSLPTIDNEAFIKECVDIHNKFRSQVTPKASNMRRVSWDADLAKVAKEWAQKCKFEHNPDLNIPQKLYPSFSAVGENLWIGSIGAFSENEAIKSWNDEVKNYDFQNKKCTGVCGHYTQVVWAATYKIGCAVQFCPKIARSVITNGAVFVCDYGPAGNYYNMKPYKEGEPCSACKEDTCVDQLCTNPKWDEEAASPKPGTETTKGHRKVSLVLILVPIFVTLAIILIIVIVIKRYFASIKSKTR</sequence>
<dbReference type="InterPro" id="IPR014044">
    <property type="entry name" value="CAP_dom"/>
</dbReference>
<evidence type="ECO:0000256" key="1">
    <source>
        <dbReference type="ARBA" id="ARBA00004370"/>
    </source>
</evidence>
<reference evidence="8" key="2">
    <citation type="submission" date="2025-08" db="UniProtKB">
        <authorList>
            <consortium name="Ensembl"/>
        </authorList>
    </citation>
    <scope>IDENTIFICATION</scope>
</reference>
<feature type="transmembrane region" description="Helical" evidence="5">
    <location>
        <begin position="240"/>
        <end position="261"/>
    </location>
</feature>
<dbReference type="SMART" id="SM00198">
    <property type="entry name" value="SCP"/>
    <property type="match status" value="1"/>
</dbReference>
<evidence type="ECO:0000256" key="6">
    <source>
        <dbReference type="SAM" id="SignalP"/>
    </source>
</evidence>
<keyword evidence="9" id="KW-1185">Reference proteome</keyword>
<comment type="subcellular location">
    <subcellularLocation>
        <location evidence="1">Membrane</location>
    </subcellularLocation>
</comment>
<keyword evidence="5" id="KW-0812">Transmembrane</keyword>
<dbReference type="FunFam" id="3.40.33.10:FF:000008">
    <property type="entry name" value="GLI pathogenesis-related 1 (Glioma)"/>
    <property type="match status" value="1"/>
</dbReference>
<keyword evidence="3 6" id="KW-0732">Signal</keyword>
<dbReference type="InterPro" id="IPR001283">
    <property type="entry name" value="CRISP-related"/>
</dbReference>
<comment type="similarity">
    <text evidence="2">Belongs to the CRISP family.</text>
</comment>
<dbReference type="GO" id="GO:0005576">
    <property type="term" value="C:extracellular region"/>
    <property type="evidence" value="ECO:0007669"/>
    <property type="project" value="InterPro"/>
</dbReference>
<dbReference type="GO" id="GO:0016020">
    <property type="term" value="C:membrane"/>
    <property type="evidence" value="ECO:0007669"/>
    <property type="project" value="UniProtKB-SubCell"/>
</dbReference>
<evidence type="ECO:0000256" key="4">
    <source>
        <dbReference type="ARBA" id="ARBA00023136"/>
    </source>
</evidence>
<evidence type="ECO:0000256" key="5">
    <source>
        <dbReference type="SAM" id="Phobius"/>
    </source>
</evidence>
<dbReference type="Pfam" id="PF00188">
    <property type="entry name" value="CAP"/>
    <property type="match status" value="1"/>
</dbReference>
<dbReference type="GeneTree" id="ENSGT00940000160727"/>
<dbReference type="AlphaFoldDB" id="A0A7N4PUQ5"/>
<dbReference type="PROSITE" id="PS01009">
    <property type="entry name" value="CRISP_1"/>
    <property type="match status" value="1"/>
</dbReference>
<reference evidence="8 9" key="1">
    <citation type="journal article" date="2011" name="Proc. Natl. Acad. Sci. U.S.A.">
        <title>Genetic diversity and population structure of the endangered marsupial Sarcophilus harrisii (Tasmanian devil).</title>
        <authorList>
            <person name="Miller W."/>
            <person name="Hayes V.M."/>
            <person name="Ratan A."/>
            <person name="Petersen D.C."/>
            <person name="Wittekindt N.E."/>
            <person name="Miller J."/>
            <person name="Walenz B."/>
            <person name="Knight J."/>
            <person name="Qi J."/>
            <person name="Zhao F."/>
            <person name="Wang Q."/>
            <person name="Bedoya-Reina O.C."/>
            <person name="Katiyar N."/>
            <person name="Tomsho L.P."/>
            <person name="Kasson L.M."/>
            <person name="Hardie R.A."/>
            <person name="Woodbridge P."/>
            <person name="Tindall E.A."/>
            <person name="Bertelsen M.F."/>
            <person name="Dixon D."/>
            <person name="Pyecroft S."/>
            <person name="Helgen K.M."/>
            <person name="Lesk A.M."/>
            <person name="Pringle T.H."/>
            <person name="Patterson N."/>
            <person name="Zhang Y."/>
            <person name="Kreiss A."/>
            <person name="Woods G.M."/>
            <person name="Jones M.E."/>
            <person name="Schuster S.C."/>
        </authorList>
    </citation>
    <scope>NUCLEOTIDE SEQUENCE [LARGE SCALE GENOMIC DNA]</scope>
</reference>
<proteinExistence type="inferred from homology"/>